<dbReference type="InterPro" id="IPR015500">
    <property type="entry name" value="Peptidase_S8_subtilisin-rel"/>
</dbReference>
<feature type="region of interest" description="Disordered" evidence="7">
    <location>
        <begin position="25"/>
        <end position="47"/>
    </location>
</feature>
<evidence type="ECO:0000256" key="4">
    <source>
        <dbReference type="ARBA" id="ARBA00022825"/>
    </source>
</evidence>
<dbReference type="GO" id="GO:0004252">
    <property type="term" value="F:serine-type endopeptidase activity"/>
    <property type="evidence" value="ECO:0007669"/>
    <property type="project" value="UniProtKB-UniRule"/>
</dbReference>
<dbReference type="EMBL" id="WBSL01000001">
    <property type="protein sequence ID" value="MPY65704.1"/>
    <property type="molecule type" value="Genomic_DNA"/>
</dbReference>
<dbReference type="PROSITE" id="PS00138">
    <property type="entry name" value="SUBTILASE_SER"/>
    <property type="match status" value="1"/>
</dbReference>
<evidence type="ECO:0000313" key="10">
    <source>
        <dbReference type="EMBL" id="MPY65704.1"/>
    </source>
</evidence>
<evidence type="ECO:0000256" key="1">
    <source>
        <dbReference type="ARBA" id="ARBA00011073"/>
    </source>
</evidence>
<feature type="domain" description="Peptidase S8/S53" evidence="9">
    <location>
        <begin position="291"/>
        <end position="619"/>
    </location>
</feature>
<keyword evidence="4 5" id="KW-0720">Serine protease</keyword>
<dbReference type="PANTHER" id="PTHR43806">
    <property type="entry name" value="PEPTIDASE S8"/>
    <property type="match status" value="1"/>
</dbReference>
<evidence type="ECO:0000256" key="8">
    <source>
        <dbReference type="SAM" id="SignalP"/>
    </source>
</evidence>
<feature type="active site" description="Charge relay system" evidence="5">
    <location>
        <position position="358"/>
    </location>
</feature>
<comment type="caution">
    <text evidence="10">The sequence shown here is derived from an EMBL/GenBank/DDBJ whole genome shotgun (WGS) entry which is preliminary data.</text>
</comment>
<dbReference type="PROSITE" id="PS00137">
    <property type="entry name" value="SUBTILASE_HIS"/>
    <property type="match status" value="1"/>
</dbReference>
<evidence type="ECO:0000259" key="9">
    <source>
        <dbReference type="Pfam" id="PF00082"/>
    </source>
</evidence>
<dbReference type="InterPro" id="IPR050131">
    <property type="entry name" value="Peptidase_S8_subtilisin-like"/>
</dbReference>
<feature type="chain" id="PRO_5030792337" evidence="8">
    <location>
        <begin position="22"/>
        <end position="711"/>
    </location>
</feature>
<accession>A0A7X1NUF3</accession>
<dbReference type="InterPro" id="IPR036852">
    <property type="entry name" value="Peptidase_S8/S53_dom_sf"/>
</dbReference>
<feature type="active site" description="Charge relay system" evidence="5">
    <location>
        <position position="297"/>
    </location>
</feature>
<comment type="similarity">
    <text evidence="1 5 6">Belongs to the peptidase S8 family.</text>
</comment>
<dbReference type="InterPro" id="IPR023827">
    <property type="entry name" value="Peptidase_S8_Asp-AS"/>
</dbReference>
<evidence type="ECO:0000256" key="5">
    <source>
        <dbReference type="PROSITE-ProRule" id="PRU01240"/>
    </source>
</evidence>
<feature type="signal peptide" evidence="8">
    <location>
        <begin position="1"/>
        <end position="21"/>
    </location>
</feature>
<evidence type="ECO:0000256" key="6">
    <source>
        <dbReference type="RuleBase" id="RU003355"/>
    </source>
</evidence>
<dbReference type="RefSeq" id="WP_152868856.1">
    <property type="nucleotide sequence ID" value="NZ_WBSL01000001.1"/>
</dbReference>
<gene>
    <name evidence="10" type="ORF">F8S09_03205</name>
</gene>
<dbReference type="InterPro" id="IPR023828">
    <property type="entry name" value="Peptidase_S8_Ser-AS"/>
</dbReference>
<protein>
    <submittedName>
        <fullName evidence="10">S8 family serine peptidase</fullName>
    </submittedName>
</protein>
<dbReference type="PROSITE" id="PS51257">
    <property type="entry name" value="PROKAR_LIPOPROTEIN"/>
    <property type="match status" value="1"/>
</dbReference>
<keyword evidence="3 5" id="KW-0378">Hydrolase</keyword>
<dbReference type="Proteomes" id="UP000484842">
    <property type="component" value="Unassembled WGS sequence"/>
</dbReference>
<evidence type="ECO:0000256" key="7">
    <source>
        <dbReference type="SAM" id="MobiDB-lite"/>
    </source>
</evidence>
<dbReference type="InterPro" id="IPR000209">
    <property type="entry name" value="Peptidase_S8/S53_dom"/>
</dbReference>
<feature type="compositionally biased region" description="Pro residues" evidence="7">
    <location>
        <begin position="25"/>
        <end position="43"/>
    </location>
</feature>
<feature type="active site" description="Charge relay system" evidence="5">
    <location>
        <position position="571"/>
    </location>
</feature>
<dbReference type="Gene3D" id="3.40.50.200">
    <property type="entry name" value="Peptidase S8/S53 domain"/>
    <property type="match status" value="1"/>
</dbReference>
<keyword evidence="8" id="KW-0732">Signal</keyword>
<feature type="compositionally biased region" description="Basic and acidic residues" evidence="7">
    <location>
        <begin position="676"/>
        <end position="693"/>
    </location>
</feature>
<dbReference type="PROSITE" id="PS51892">
    <property type="entry name" value="SUBTILASE"/>
    <property type="match status" value="1"/>
</dbReference>
<evidence type="ECO:0000313" key="11">
    <source>
        <dbReference type="Proteomes" id="UP000484842"/>
    </source>
</evidence>
<proteinExistence type="inferred from homology"/>
<dbReference type="InterPro" id="IPR022398">
    <property type="entry name" value="Peptidase_S8_His-AS"/>
</dbReference>
<organism evidence="10 11">
    <name type="scientific">Deinococcus terrestris</name>
    <dbReference type="NCBI Taxonomy" id="2651870"/>
    <lineage>
        <taxon>Bacteria</taxon>
        <taxon>Thermotogati</taxon>
        <taxon>Deinococcota</taxon>
        <taxon>Deinococci</taxon>
        <taxon>Deinococcales</taxon>
        <taxon>Deinococcaceae</taxon>
        <taxon>Deinococcus</taxon>
    </lineage>
</organism>
<name>A0A7X1NUF3_9DEIO</name>
<reference evidence="10 11" key="1">
    <citation type="submission" date="2019-10" db="EMBL/GenBank/DDBJ databases">
        <title>Deinococcus sp. isolated from soil.</title>
        <authorList>
            <person name="Li Y."/>
            <person name="Wang J."/>
        </authorList>
    </citation>
    <scope>NUCLEOTIDE SEQUENCE [LARGE SCALE GENOMIC DNA]</scope>
    <source>
        <strain evidence="10 11">SDU3-2</strain>
    </source>
</reference>
<feature type="region of interest" description="Disordered" evidence="7">
    <location>
        <begin position="330"/>
        <end position="359"/>
    </location>
</feature>
<evidence type="ECO:0000256" key="2">
    <source>
        <dbReference type="ARBA" id="ARBA00022670"/>
    </source>
</evidence>
<dbReference type="PANTHER" id="PTHR43806:SF11">
    <property type="entry name" value="CEREVISIN-RELATED"/>
    <property type="match status" value="1"/>
</dbReference>
<keyword evidence="2 5" id="KW-0645">Protease</keyword>
<dbReference type="SUPFAM" id="SSF52743">
    <property type="entry name" value="Subtilisin-like"/>
    <property type="match status" value="1"/>
</dbReference>
<dbReference type="PROSITE" id="PS00136">
    <property type="entry name" value="SUBTILASE_ASP"/>
    <property type="match status" value="1"/>
</dbReference>
<dbReference type="AlphaFoldDB" id="A0A7X1NUF3"/>
<feature type="region of interest" description="Disordered" evidence="7">
    <location>
        <begin position="676"/>
        <end position="711"/>
    </location>
</feature>
<sequence>MTRPLLLFPAALLLAACSTLPMPPAPTPVPTPAPTPVPTPAPGSAPLADRTLELGTALTLGAEAPFTGTSWRVEDTPAWLSVSPLSGTGALRVQVRANRALGTPIRADQARLTGEVKISWKAGERQGTAVWTVTADQYVLTGRVTDPARVQGTDVGTAPAQDAAPAQARSVIVKYRSPAAQALALGRKVTAQDAALASTRAALDQVDAAARHDLGGRRAELVTDDVAGTLAALRRDPNVEYAVPNAVLRAQATAAPLEPTDEYAGLQWAYRLLGYRAVWRDMEAGGYTRPVTVAVVDSGVRYDHPDLAGALLGPEEGALDVLDFVAADQQGAYDNGDGDGPDRDPSDPGTPARRTGSHGTHVSGVIAARWGEIAQFPGCAACSTSGVVGASYKAPVKVLPVRAIDAQGNIEVADVVNAVRYAAGLPVTLGSQTYRLDRPAEVINLSLGGAISASQAAPLCEAVAEATAAGALVFAAAGNGYGTTPYYPAACEGAVAVGAVTLSGASAPLRASYSNQYPAVQLAAPGGVDLTGATYHNGGQLGGKAYADVILSTDWDYGKNQPTYMGQAGTSQATPQVSALAALLLSKGVTQGRDDTLARLTATATDLGVKGRDDAFGYGMVNAAAALGAPAVTDTLGLRLWDTRGLAYQPALDALGRFTAYLPDGTFRALAGRDRDGNGIYGETHEPGTEREAVLGPDQTRTELGELTPTP</sequence>
<evidence type="ECO:0000256" key="3">
    <source>
        <dbReference type="ARBA" id="ARBA00022801"/>
    </source>
</evidence>
<dbReference type="GO" id="GO:0006508">
    <property type="term" value="P:proteolysis"/>
    <property type="evidence" value="ECO:0007669"/>
    <property type="project" value="UniProtKB-KW"/>
</dbReference>
<keyword evidence="11" id="KW-1185">Reference proteome</keyword>
<dbReference type="PRINTS" id="PR00723">
    <property type="entry name" value="SUBTILISIN"/>
</dbReference>
<dbReference type="Pfam" id="PF00082">
    <property type="entry name" value="Peptidase_S8"/>
    <property type="match status" value="1"/>
</dbReference>